<keyword evidence="4" id="KW-1185">Reference proteome</keyword>
<evidence type="ECO:0000259" key="2">
    <source>
        <dbReference type="Pfam" id="PF09361"/>
    </source>
</evidence>
<dbReference type="EMBL" id="RDRA01000024">
    <property type="protein sequence ID" value="RXG88419.1"/>
    <property type="molecule type" value="Genomic_DNA"/>
</dbReference>
<dbReference type="Pfam" id="PF09361">
    <property type="entry name" value="Phasin_2"/>
    <property type="match status" value="1"/>
</dbReference>
<dbReference type="RefSeq" id="WP_128942293.1">
    <property type="nucleotide sequence ID" value="NZ_RDRA01000024.1"/>
</dbReference>
<feature type="compositionally biased region" description="Basic residues" evidence="1">
    <location>
        <begin position="44"/>
        <end position="56"/>
    </location>
</feature>
<name>A0ABY0DCW5_9BRAD</name>
<dbReference type="Proteomes" id="UP000289946">
    <property type="component" value="Unassembled WGS sequence"/>
</dbReference>
<protein>
    <submittedName>
        <fullName evidence="3">Phasin family protein</fullName>
    </submittedName>
</protein>
<organism evidence="3 4">
    <name type="scientific">Bradyrhizobium zhanjiangense</name>
    <dbReference type="NCBI Taxonomy" id="1325107"/>
    <lineage>
        <taxon>Bacteria</taxon>
        <taxon>Pseudomonadati</taxon>
        <taxon>Pseudomonadota</taxon>
        <taxon>Alphaproteobacteria</taxon>
        <taxon>Hyphomicrobiales</taxon>
        <taxon>Nitrobacteraceae</taxon>
        <taxon>Bradyrhizobium</taxon>
    </lineage>
</organism>
<accession>A0ABY0DCW5</accession>
<gene>
    <name evidence="3" type="ORF">EAS62_34085</name>
</gene>
<feature type="domain" description="Phasin" evidence="2">
    <location>
        <begin position="126"/>
        <end position="190"/>
    </location>
</feature>
<proteinExistence type="predicted"/>
<evidence type="ECO:0000313" key="4">
    <source>
        <dbReference type="Proteomes" id="UP000289946"/>
    </source>
</evidence>
<feature type="region of interest" description="Disordered" evidence="1">
    <location>
        <begin position="1"/>
        <end position="100"/>
    </location>
</feature>
<comment type="caution">
    <text evidence="3">The sequence shown here is derived from an EMBL/GenBank/DDBJ whole genome shotgun (WGS) entry which is preliminary data.</text>
</comment>
<evidence type="ECO:0000313" key="3">
    <source>
        <dbReference type="EMBL" id="RXG88419.1"/>
    </source>
</evidence>
<sequence>MAATQATAHNRDLSANAAEARGFSDIQEPFAMLSAVENKPTGKSGRRGGKKKARQRSRADEQHATAAHQLPDASAGISQENRQETKQEVEASRQSSAEVPSAAALPSGMEIVASAPVAPVEPSQASPQAIADAYSGYIRTSVEHAWAFLGKLATARSPVEAFELQMEYAKQACESFVAESQKIAGLHEQVTRQRVMHFEGFVARLTQTTLEIRATRH</sequence>
<feature type="compositionally biased region" description="Basic and acidic residues" evidence="1">
    <location>
        <begin position="81"/>
        <end position="91"/>
    </location>
</feature>
<dbReference type="InterPro" id="IPR018968">
    <property type="entry name" value="Phasin"/>
</dbReference>
<evidence type="ECO:0000256" key="1">
    <source>
        <dbReference type="SAM" id="MobiDB-lite"/>
    </source>
</evidence>
<reference evidence="3 4" key="1">
    <citation type="submission" date="2018-10" db="EMBL/GenBank/DDBJ databases">
        <title>Bradyrhizobium sp. nov., isolated from effective nodules of peanut in China.</title>
        <authorList>
            <person name="Li Y."/>
        </authorList>
    </citation>
    <scope>NUCLEOTIDE SEQUENCE [LARGE SCALE GENOMIC DNA]</scope>
    <source>
        <strain evidence="3 4">CCBAU 51781</strain>
    </source>
</reference>